<keyword evidence="1" id="KW-0812">Transmembrane</keyword>
<organism evidence="3">
    <name type="scientific">Thermocrispum agreste</name>
    <dbReference type="NCBI Taxonomy" id="37925"/>
    <lineage>
        <taxon>Bacteria</taxon>
        <taxon>Bacillati</taxon>
        <taxon>Actinomycetota</taxon>
        <taxon>Actinomycetes</taxon>
        <taxon>Pseudonocardiales</taxon>
        <taxon>Pseudonocardiaceae</taxon>
        <taxon>Thermocrispum</taxon>
    </lineage>
</organism>
<proteinExistence type="predicted"/>
<evidence type="ECO:0000313" key="4">
    <source>
        <dbReference type="Proteomes" id="UP000249324"/>
    </source>
</evidence>
<reference evidence="3" key="1">
    <citation type="submission" date="2018-05" db="EMBL/GenBank/DDBJ databases">
        <authorList>
            <person name="Lanie J.A."/>
            <person name="Ng W.-L."/>
            <person name="Kazmierczak K.M."/>
            <person name="Andrzejewski T.M."/>
            <person name="Davidsen T.M."/>
            <person name="Wayne K.J."/>
            <person name="Tettelin H."/>
            <person name="Glass J.I."/>
            <person name="Rusch D."/>
            <person name="Podicherti R."/>
            <person name="Tsui H.-C.T."/>
            <person name="Winkler M.E."/>
        </authorList>
    </citation>
    <scope>NUCLEOTIDE SEQUENCE</scope>
    <source>
        <strain evidence="3">ZC4RG45</strain>
    </source>
</reference>
<reference evidence="2" key="4">
    <citation type="submission" date="2023-08" db="EMBL/GenBank/DDBJ databases">
        <authorList>
            <person name="Guima S.E.S."/>
            <person name="Martins L.F."/>
            <person name="Silva A.M."/>
            <person name="Setubal J.C."/>
        </authorList>
    </citation>
    <scope>NUCLEOTIDE SEQUENCE</scope>
    <source>
        <strain evidence="2">ZC4RG45</strain>
    </source>
</reference>
<dbReference type="Proteomes" id="UP000249324">
    <property type="component" value="Unassembled WGS sequence"/>
</dbReference>
<evidence type="ECO:0000313" key="3">
    <source>
        <dbReference type="EMBL" id="PZM92013.1"/>
    </source>
</evidence>
<comment type="caution">
    <text evidence="3">The sequence shown here is derived from an EMBL/GenBank/DDBJ whole genome shotgun (WGS) entry which is preliminary data.</text>
</comment>
<feature type="transmembrane region" description="Helical" evidence="1">
    <location>
        <begin position="76"/>
        <end position="100"/>
    </location>
</feature>
<keyword evidence="1" id="KW-1133">Transmembrane helix</keyword>
<accession>A0A2W4L4H3</accession>
<evidence type="ECO:0000256" key="1">
    <source>
        <dbReference type="SAM" id="Phobius"/>
    </source>
</evidence>
<dbReference type="AlphaFoldDB" id="A0A2W4L4H3"/>
<sequence length="260" mass="27721">MTAQVVREREVRAHALLGFAFVGVPVVVSAYCLVVDALLVDRPLGGARAAYAGWVVAALGVLLWIVLRRRPGRWPVFARVVVVATTLALVISVLVSSVGAERSLPLVLAAVVPVPFIVVGVPALAARAARRLTMPLVPDMADSAYEWAIPVRGMRRVALTVGTTSLEVRKDASFLLELLDLDSSRATKYPLSAVSWVWDASISGTAPANLPRAIRGEIDEVSGPAVGLRVYGHDWVLPVESADAVVALLRRRIGLDEPGS</sequence>
<dbReference type="EMBL" id="QGUI01000727">
    <property type="protein sequence ID" value="PZM92013.1"/>
    <property type="molecule type" value="Genomic_DNA"/>
</dbReference>
<name>A0A2W4L4H3_9PSEU</name>
<gene>
    <name evidence="2" type="ORF">DIU77_006080</name>
    <name evidence="3" type="ORF">DIU77_16280</name>
</gene>
<feature type="transmembrane region" description="Helical" evidence="1">
    <location>
        <begin position="51"/>
        <end position="67"/>
    </location>
</feature>
<keyword evidence="1" id="KW-0472">Membrane</keyword>
<protein>
    <submittedName>
        <fullName evidence="3">Uncharacterized protein</fullName>
    </submittedName>
</protein>
<feature type="transmembrane region" description="Helical" evidence="1">
    <location>
        <begin position="16"/>
        <end position="39"/>
    </location>
</feature>
<feature type="transmembrane region" description="Helical" evidence="1">
    <location>
        <begin position="106"/>
        <end position="126"/>
    </location>
</feature>
<reference evidence="2 4" key="3">
    <citation type="journal article" date="2021" name="BMC Genomics">
        <title>Genome-resolved metagenome and metatranscriptome analyses of thermophilic composting reveal key bacterial players and their metabolic interactions.</title>
        <authorList>
            <person name="Braga L.P.P."/>
            <person name="Pereira R.V."/>
            <person name="Martins L.F."/>
            <person name="Moura L.M.S."/>
            <person name="Sanchez F.B."/>
            <person name="Patane J.S.L."/>
            <person name="da Silva A.M."/>
            <person name="Setubal J.C."/>
        </authorList>
    </citation>
    <scope>NUCLEOTIDE SEQUENCE [LARGE SCALE GENOMIC DNA]</scope>
    <source>
        <strain evidence="2">ZC4RG45</strain>
    </source>
</reference>
<reference evidence="2" key="2">
    <citation type="submission" date="2018-05" db="EMBL/GenBank/DDBJ databases">
        <authorList>
            <person name="Moura L."/>
            <person name="Setubal J.C."/>
        </authorList>
    </citation>
    <scope>NUCLEOTIDE SEQUENCE</scope>
    <source>
        <strain evidence="2">ZC4RG45</strain>
    </source>
</reference>
<dbReference type="EMBL" id="QGUI02000050">
    <property type="protein sequence ID" value="MFO7191794.1"/>
    <property type="molecule type" value="Genomic_DNA"/>
</dbReference>
<evidence type="ECO:0000313" key="2">
    <source>
        <dbReference type="EMBL" id="MFO7191794.1"/>
    </source>
</evidence>